<proteinExistence type="predicted"/>
<keyword evidence="2" id="KW-1185">Reference proteome</keyword>
<dbReference type="Gene3D" id="1.10.150.240">
    <property type="entry name" value="Putative phosphatase, domain 2"/>
    <property type="match status" value="1"/>
</dbReference>
<dbReference type="InterPro" id="IPR023198">
    <property type="entry name" value="PGP-like_dom2"/>
</dbReference>
<name>A0A8H2M6T3_9FIRM</name>
<dbReference type="Gene3D" id="3.40.50.1000">
    <property type="entry name" value="HAD superfamily/HAD-like"/>
    <property type="match status" value="1"/>
</dbReference>
<keyword evidence="1" id="KW-0378">Hydrolase</keyword>
<dbReference type="GO" id="GO:0006281">
    <property type="term" value="P:DNA repair"/>
    <property type="evidence" value="ECO:0007669"/>
    <property type="project" value="TreeGrafter"/>
</dbReference>
<accession>A0A8H2M6T3</accession>
<dbReference type="InterPro" id="IPR041492">
    <property type="entry name" value="HAD_2"/>
</dbReference>
<dbReference type="InterPro" id="IPR036412">
    <property type="entry name" value="HAD-like_sf"/>
</dbReference>
<dbReference type="InterPro" id="IPR050155">
    <property type="entry name" value="HAD-like_hydrolase_sf"/>
</dbReference>
<dbReference type="GO" id="GO:0005829">
    <property type="term" value="C:cytosol"/>
    <property type="evidence" value="ECO:0007669"/>
    <property type="project" value="TreeGrafter"/>
</dbReference>
<dbReference type="PANTHER" id="PTHR43434">
    <property type="entry name" value="PHOSPHOGLYCOLATE PHOSPHATASE"/>
    <property type="match status" value="1"/>
</dbReference>
<dbReference type="CDD" id="cd07505">
    <property type="entry name" value="HAD_BPGM-like"/>
    <property type="match status" value="1"/>
</dbReference>
<comment type="caution">
    <text evidence="1">The sequence shown here is derived from an EMBL/GenBank/DDBJ whole genome shotgun (WGS) entry which is preliminary data.</text>
</comment>
<dbReference type="RefSeq" id="WP_131749667.1">
    <property type="nucleotide sequence ID" value="NZ_CAACYI010000001.1"/>
</dbReference>
<sequence>MIRGILFDLDGVILDSMDMWQDLGPNFIQGLGLEVEEDLGKILYAMTDQEGYRYLKKAYNLSMPLQEIQEGMEEELRHFYLEAPLLRPGVRELLQALAGEKIPCYICSQTPRNLVQGALEVLDLDPYFQKIWSTGGRAKGKEDPEIFREILKDLGLQGPDLIYLEDSLYALRAAETLGIRGIYIQNSWDPDDKREGGRPSYDLEGPEIMDLVRGTIPACQDPESLL</sequence>
<dbReference type="AlphaFoldDB" id="A0A8H2M6T3"/>
<evidence type="ECO:0000313" key="1">
    <source>
        <dbReference type="EMBL" id="VFB17003.1"/>
    </source>
</evidence>
<dbReference type="SFLD" id="SFLDG01129">
    <property type="entry name" value="C1.5:_HAD__Beta-PGM__Phosphata"/>
    <property type="match status" value="1"/>
</dbReference>
<evidence type="ECO:0000313" key="2">
    <source>
        <dbReference type="Proteomes" id="UP000377798"/>
    </source>
</evidence>
<dbReference type="InterPro" id="IPR023214">
    <property type="entry name" value="HAD_sf"/>
</dbReference>
<dbReference type="EC" id="3.1.3.-" evidence="1"/>
<dbReference type="InterPro" id="IPR006439">
    <property type="entry name" value="HAD-SF_hydro_IA"/>
</dbReference>
<dbReference type="SFLD" id="SFLDS00003">
    <property type="entry name" value="Haloacid_Dehalogenase"/>
    <property type="match status" value="1"/>
</dbReference>
<dbReference type="GO" id="GO:0008967">
    <property type="term" value="F:phosphoglycolate phosphatase activity"/>
    <property type="evidence" value="ECO:0007669"/>
    <property type="project" value="TreeGrafter"/>
</dbReference>
<protein>
    <submittedName>
        <fullName evidence="1">Phosphorylated carbohydrates phosphatase TM_1254</fullName>
        <ecNumber evidence="1">3.1.3.-</ecNumber>
    </submittedName>
</protein>
<dbReference type="Pfam" id="PF13419">
    <property type="entry name" value="HAD_2"/>
    <property type="match status" value="1"/>
</dbReference>
<dbReference type="PANTHER" id="PTHR43434:SF3">
    <property type="entry name" value="GMP_IMP NUCLEOTIDASE YRFG"/>
    <property type="match status" value="1"/>
</dbReference>
<dbReference type="Proteomes" id="UP000377798">
    <property type="component" value="Unassembled WGS sequence"/>
</dbReference>
<dbReference type="SUPFAM" id="SSF56784">
    <property type="entry name" value="HAD-like"/>
    <property type="match status" value="1"/>
</dbReference>
<reference evidence="1 2" key="1">
    <citation type="submission" date="2019-02" db="EMBL/GenBank/DDBJ databases">
        <authorList>
            <consortium name="Pathogen Informatics"/>
        </authorList>
    </citation>
    <scope>NUCLEOTIDE SEQUENCE [LARGE SCALE GENOMIC DNA]</scope>
    <source>
        <strain evidence="1 2">3012STDY7089603</strain>
    </source>
</reference>
<dbReference type="EMBL" id="CAACYI010000001">
    <property type="protein sequence ID" value="VFB17003.1"/>
    <property type="molecule type" value="Genomic_DNA"/>
</dbReference>
<dbReference type="NCBIfam" id="TIGR01509">
    <property type="entry name" value="HAD-SF-IA-v3"/>
    <property type="match status" value="1"/>
</dbReference>
<organism evidence="1 2">
    <name type="scientific">Urinicoccus massiliensis</name>
    <dbReference type="NCBI Taxonomy" id="1723382"/>
    <lineage>
        <taxon>Bacteria</taxon>
        <taxon>Bacillati</taxon>
        <taxon>Bacillota</taxon>
        <taxon>Tissierellia</taxon>
        <taxon>Tissierellales</taxon>
        <taxon>Peptoniphilaceae</taxon>
        <taxon>Urinicoccus</taxon>
    </lineage>
</organism>
<gene>
    <name evidence="1" type="ORF">NCTC13150_01581</name>
</gene>